<dbReference type="EMBL" id="BJFL01000016">
    <property type="protein sequence ID" value="GDY31626.1"/>
    <property type="molecule type" value="Genomic_DNA"/>
</dbReference>
<comment type="subcellular location">
    <subcellularLocation>
        <location evidence="1">Membrane</location>
    </subcellularLocation>
</comment>
<organism evidence="8 9">
    <name type="scientific">Gandjariella thermophila</name>
    <dbReference type="NCBI Taxonomy" id="1931992"/>
    <lineage>
        <taxon>Bacteria</taxon>
        <taxon>Bacillati</taxon>
        <taxon>Actinomycetota</taxon>
        <taxon>Actinomycetes</taxon>
        <taxon>Pseudonocardiales</taxon>
        <taxon>Pseudonocardiaceae</taxon>
        <taxon>Gandjariella</taxon>
    </lineage>
</organism>
<feature type="transmembrane region" description="Helical" evidence="6">
    <location>
        <begin position="28"/>
        <end position="51"/>
    </location>
</feature>
<keyword evidence="2 6" id="KW-0812">Transmembrane</keyword>
<evidence type="ECO:0000313" key="8">
    <source>
        <dbReference type="EMBL" id="GDY31626.1"/>
    </source>
</evidence>
<evidence type="ECO:0000256" key="4">
    <source>
        <dbReference type="ARBA" id="ARBA00023136"/>
    </source>
</evidence>
<evidence type="ECO:0000313" key="9">
    <source>
        <dbReference type="Proteomes" id="UP000298860"/>
    </source>
</evidence>
<gene>
    <name evidence="8" type="ORF">GTS_32590</name>
</gene>
<dbReference type="CDD" id="cd06530">
    <property type="entry name" value="S26_SPase_I"/>
    <property type="match status" value="1"/>
</dbReference>
<proteinExistence type="predicted"/>
<name>A0A4D4JB14_9PSEU</name>
<evidence type="ECO:0000256" key="2">
    <source>
        <dbReference type="ARBA" id="ARBA00022692"/>
    </source>
</evidence>
<accession>A0A4D4JB14</accession>
<dbReference type="SUPFAM" id="SSF51306">
    <property type="entry name" value="LexA/Signal peptidase"/>
    <property type="match status" value="1"/>
</dbReference>
<sequence>MSDHAPGGPPAPRAWPGAREVVSSLARVVLGALAGLLLWAQLPVLTLGWAATVVQSGSMRPALLPGDVVLYQPLRGRVPAVGQIVLAHDPGRPADLLTHRVVGARGDEVITKGDANSTPDPTPLRLSAIQGVARLRVPWVGLPVRLWRAGRRLTAVVATLALAVALGLAARPPRRR</sequence>
<dbReference type="InterPro" id="IPR019533">
    <property type="entry name" value="Peptidase_S26"/>
</dbReference>
<dbReference type="GO" id="GO:0004252">
    <property type="term" value="F:serine-type endopeptidase activity"/>
    <property type="evidence" value="ECO:0007669"/>
    <property type="project" value="UniProtKB-UniRule"/>
</dbReference>
<evidence type="ECO:0000256" key="1">
    <source>
        <dbReference type="ARBA" id="ARBA00004370"/>
    </source>
</evidence>
<dbReference type="OrthoDB" id="5241786at2"/>
<feature type="transmembrane region" description="Helical" evidence="6">
    <location>
        <begin position="153"/>
        <end position="170"/>
    </location>
</feature>
<dbReference type="Gene3D" id="2.10.109.10">
    <property type="entry name" value="Umud Fragment, subunit A"/>
    <property type="match status" value="1"/>
</dbReference>
<dbReference type="GO" id="GO:0016020">
    <property type="term" value="C:membrane"/>
    <property type="evidence" value="ECO:0007669"/>
    <property type="project" value="UniProtKB-SubCell"/>
</dbReference>
<comment type="caution">
    <text evidence="8">The sequence shown here is derived from an EMBL/GenBank/DDBJ whole genome shotgun (WGS) entry which is preliminary data.</text>
</comment>
<dbReference type="Pfam" id="PF10502">
    <property type="entry name" value="Peptidase_S26"/>
    <property type="match status" value="1"/>
</dbReference>
<evidence type="ECO:0000256" key="5">
    <source>
        <dbReference type="NCBIfam" id="TIGR02228"/>
    </source>
</evidence>
<keyword evidence="4 6" id="KW-0472">Membrane</keyword>
<protein>
    <recommendedName>
        <fullName evidence="5">Signal peptidase I</fullName>
        <ecNumber evidence="5">3.4.21.89</ecNumber>
    </recommendedName>
</protein>
<dbReference type="PRINTS" id="PR00728">
    <property type="entry name" value="SIGNALPTASE"/>
</dbReference>
<evidence type="ECO:0000256" key="3">
    <source>
        <dbReference type="ARBA" id="ARBA00022989"/>
    </source>
</evidence>
<dbReference type="GO" id="GO:0009003">
    <property type="term" value="F:signal peptidase activity"/>
    <property type="evidence" value="ECO:0007669"/>
    <property type="project" value="UniProtKB-EC"/>
</dbReference>
<evidence type="ECO:0000256" key="6">
    <source>
        <dbReference type="SAM" id="Phobius"/>
    </source>
</evidence>
<dbReference type="NCBIfam" id="TIGR02228">
    <property type="entry name" value="sigpep_I_arch"/>
    <property type="match status" value="1"/>
</dbReference>
<keyword evidence="3 6" id="KW-1133">Transmembrane helix</keyword>
<keyword evidence="9" id="KW-1185">Reference proteome</keyword>
<dbReference type="InterPro" id="IPR036286">
    <property type="entry name" value="LexA/Signal_pep-like_sf"/>
</dbReference>
<dbReference type="GO" id="GO:0006465">
    <property type="term" value="P:signal peptide processing"/>
    <property type="evidence" value="ECO:0007669"/>
    <property type="project" value="UniProtKB-UniRule"/>
</dbReference>
<evidence type="ECO:0000259" key="7">
    <source>
        <dbReference type="Pfam" id="PF10502"/>
    </source>
</evidence>
<dbReference type="Proteomes" id="UP000298860">
    <property type="component" value="Unassembled WGS sequence"/>
</dbReference>
<dbReference type="RefSeq" id="WP_137814698.1">
    <property type="nucleotide sequence ID" value="NZ_BJFL01000016.1"/>
</dbReference>
<dbReference type="EC" id="3.4.21.89" evidence="5"/>
<feature type="domain" description="Peptidase S26" evidence="7">
    <location>
        <begin position="42"/>
        <end position="114"/>
    </location>
</feature>
<dbReference type="InterPro" id="IPR001733">
    <property type="entry name" value="Peptidase_S26B"/>
</dbReference>
<reference evidence="9" key="1">
    <citation type="submission" date="2019-04" db="EMBL/GenBank/DDBJ databases">
        <title>Draft genome sequence of Pseudonocardiaceae bacterium SL3-2-4.</title>
        <authorList>
            <person name="Ningsih F."/>
            <person name="Yokota A."/>
            <person name="Sakai Y."/>
            <person name="Nanatani K."/>
            <person name="Yabe S."/>
            <person name="Oetari A."/>
            <person name="Sjamsuridzal W."/>
        </authorList>
    </citation>
    <scope>NUCLEOTIDE SEQUENCE [LARGE SCALE GENOMIC DNA]</scope>
    <source>
        <strain evidence="9">SL3-2-4</strain>
    </source>
</reference>
<dbReference type="AlphaFoldDB" id="A0A4D4JB14"/>